<dbReference type="InterPro" id="IPR036873">
    <property type="entry name" value="Rhodanese-like_dom_sf"/>
</dbReference>
<gene>
    <name evidence="2" type="ORF">SAMN05421762_2311</name>
</gene>
<reference evidence="2 3" key="1">
    <citation type="submission" date="2016-10" db="EMBL/GenBank/DDBJ databases">
        <authorList>
            <person name="de Groot N.N."/>
        </authorList>
    </citation>
    <scope>NUCLEOTIDE SEQUENCE [LARGE SCALE GENOMIC DNA]</scope>
    <source>
        <strain evidence="2 3">DSM 29619</strain>
    </source>
</reference>
<dbReference type="Gene3D" id="3.40.250.10">
    <property type="entry name" value="Rhodanese-like domain"/>
    <property type="match status" value="1"/>
</dbReference>
<protein>
    <submittedName>
        <fullName evidence="2">Rhodanese-related sulfurtransferase</fullName>
    </submittedName>
</protein>
<sequence length="118" mass="12693">MFNFLTRSAPAGLTARDFVTAPDGTIVIDVREHAEVAASGKARGALHIPLMMLQFRADPRHPDYDPLLDRSARIGVYCASGGRSSSAKTILDRLGYKDVHNIGGFGHWCQAGGAVERA</sequence>
<feature type="domain" description="Rhodanese" evidence="1">
    <location>
        <begin position="21"/>
        <end position="117"/>
    </location>
</feature>
<keyword evidence="2" id="KW-0808">Transferase</keyword>
<dbReference type="Pfam" id="PF00581">
    <property type="entry name" value="Rhodanese"/>
    <property type="match status" value="1"/>
</dbReference>
<dbReference type="PROSITE" id="PS50206">
    <property type="entry name" value="RHODANESE_3"/>
    <property type="match status" value="1"/>
</dbReference>
<dbReference type="SUPFAM" id="SSF52821">
    <property type="entry name" value="Rhodanese/Cell cycle control phosphatase"/>
    <property type="match status" value="1"/>
</dbReference>
<dbReference type="InterPro" id="IPR001763">
    <property type="entry name" value="Rhodanese-like_dom"/>
</dbReference>
<dbReference type="Proteomes" id="UP000231644">
    <property type="component" value="Unassembled WGS sequence"/>
</dbReference>
<dbReference type="GO" id="GO:0004792">
    <property type="term" value="F:thiosulfate-cyanide sulfurtransferase activity"/>
    <property type="evidence" value="ECO:0007669"/>
    <property type="project" value="TreeGrafter"/>
</dbReference>
<evidence type="ECO:0000259" key="1">
    <source>
        <dbReference type="PROSITE" id="PS50206"/>
    </source>
</evidence>
<keyword evidence="3" id="KW-1185">Reference proteome</keyword>
<dbReference type="PANTHER" id="PTHR44086">
    <property type="entry name" value="THIOSULFATE SULFURTRANSFERASE RDL2, MITOCHONDRIAL-RELATED"/>
    <property type="match status" value="1"/>
</dbReference>
<dbReference type="AlphaFoldDB" id="A0A1I1MJU1"/>
<name>A0A1I1MJU1_9RHOB</name>
<dbReference type="EMBL" id="FOLX01000001">
    <property type="protein sequence ID" value="SFC81810.1"/>
    <property type="molecule type" value="Genomic_DNA"/>
</dbReference>
<proteinExistence type="predicted"/>
<evidence type="ECO:0000313" key="3">
    <source>
        <dbReference type="Proteomes" id="UP000231644"/>
    </source>
</evidence>
<dbReference type="OrthoDB" id="9807812at2"/>
<evidence type="ECO:0000313" key="2">
    <source>
        <dbReference type="EMBL" id="SFC81810.1"/>
    </source>
</evidence>
<dbReference type="STRING" id="517719.SAMN05421762_2311"/>
<dbReference type="RefSeq" id="WP_093447990.1">
    <property type="nucleotide sequence ID" value="NZ_FNZG01000001.1"/>
</dbReference>
<organism evidence="2 3">
    <name type="scientific">Pseudooceanicola nitratireducens</name>
    <dbReference type="NCBI Taxonomy" id="517719"/>
    <lineage>
        <taxon>Bacteria</taxon>
        <taxon>Pseudomonadati</taxon>
        <taxon>Pseudomonadota</taxon>
        <taxon>Alphaproteobacteria</taxon>
        <taxon>Rhodobacterales</taxon>
        <taxon>Paracoccaceae</taxon>
        <taxon>Pseudooceanicola</taxon>
    </lineage>
</organism>
<dbReference type="SMART" id="SM00450">
    <property type="entry name" value="RHOD"/>
    <property type="match status" value="1"/>
</dbReference>
<dbReference type="PANTHER" id="PTHR44086:SF10">
    <property type="entry name" value="THIOSULFATE SULFURTRANSFERASE_RHODANESE-LIKE DOMAIN-CONTAINING PROTEIN 3"/>
    <property type="match status" value="1"/>
</dbReference>
<accession>A0A1I1MJU1</accession>